<evidence type="ECO:0008006" key="4">
    <source>
        <dbReference type="Google" id="ProtNLM"/>
    </source>
</evidence>
<accession>S2DR90</accession>
<gene>
    <name evidence="2" type="ORF">A33Q_4506</name>
</gene>
<reference evidence="2 3" key="1">
    <citation type="journal article" date="2013" name="Genome Announc.">
        <title>Draft Genome Sequence of Indibacter alkaliphilus Strain LW1T, Isolated from Lonar Lake, a Haloalkaline Lake in the Buldana District of Maharashtra, India.</title>
        <authorList>
            <person name="Singh A."/>
            <person name="Kumar Jangir P."/>
            <person name="Sharma R."/>
            <person name="Singh A."/>
            <person name="Kumar Pinnaka A."/>
            <person name="Shivaji S."/>
        </authorList>
    </citation>
    <scope>NUCLEOTIDE SEQUENCE [LARGE SCALE GENOMIC DNA]</scope>
    <source>
        <strain evidence="3">CCUG 57479 / KCTC 22604 / LW1</strain>
    </source>
</reference>
<keyword evidence="1" id="KW-1133">Transmembrane helix</keyword>
<name>S2DR90_INDAL</name>
<keyword evidence="3" id="KW-1185">Reference proteome</keyword>
<dbReference type="OrthoDB" id="850943at2"/>
<keyword evidence="1" id="KW-0812">Transmembrane</keyword>
<feature type="transmembrane region" description="Helical" evidence="1">
    <location>
        <begin position="7"/>
        <end position="29"/>
    </location>
</feature>
<dbReference type="Pfam" id="PF13858">
    <property type="entry name" value="DUF4199"/>
    <property type="match status" value="1"/>
</dbReference>
<dbReference type="STRING" id="1189612.A33Q_4506"/>
<evidence type="ECO:0000313" key="2">
    <source>
        <dbReference type="EMBL" id="EOZ92413.1"/>
    </source>
</evidence>
<dbReference type="RefSeq" id="WP_009032768.1">
    <property type="nucleotide sequence ID" value="NZ_ALWO02000052.1"/>
</dbReference>
<dbReference type="Proteomes" id="UP000006073">
    <property type="component" value="Unassembled WGS sequence"/>
</dbReference>
<feature type="transmembrane region" description="Helical" evidence="1">
    <location>
        <begin position="147"/>
        <end position="165"/>
    </location>
</feature>
<feature type="transmembrane region" description="Helical" evidence="1">
    <location>
        <begin position="76"/>
        <end position="96"/>
    </location>
</feature>
<protein>
    <recommendedName>
        <fullName evidence="4">DUF4199 domain-containing protein</fullName>
    </recommendedName>
</protein>
<evidence type="ECO:0000256" key="1">
    <source>
        <dbReference type="SAM" id="Phobius"/>
    </source>
</evidence>
<organism evidence="2 3">
    <name type="scientific">Indibacter alkaliphilus (strain CCUG 57479 / KCTC 22604 / LW1)</name>
    <dbReference type="NCBI Taxonomy" id="1189612"/>
    <lineage>
        <taxon>Bacteria</taxon>
        <taxon>Pseudomonadati</taxon>
        <taxon>Bacteroidota</taxon>
        <taxon>Cytophagia</taxon>
        <taxon>Cytophagales</taxon>
        <taxon>Cyclobacteriaceae</taxon>
    </lineage>
</organism>
<keyword evidence="1" id="KW-0472">Membrane</keyword>
<comment type="caution">
    <text evidence="2">The sequence shown here is derived from an EMBL/GenBank/DDBJ whole genome shotgun (WGS) entry which is preliminary data.</text>
</comment>
<dbReference type="AlphaFoldDB" id="S2DR90"/>
<proteinExistence type="predicted"/>
<dbReference type="EMBL" id="ALWO02000052">
    <property type="protein sequence ID" value="EOZ92413.1"/>
    <property type="molecule type" value="Genomic_DNA"/>
</dbReference>
<sequence length="170" mass="19556">MKVYFSYAAKIGCLAAALSLMAFFIYGYLGDDPTLMSIIFSFAITPFFIGAGVYFIRFKVHQNHISFAEGMTIGFVIYMLNAVISFFGTFIGLQVWPELFERIRANKINITLEKKDFTIGQYGEETFQQTYESIMELSVFQISLNDFIWKIVFGLFFTIIISIILRKTNQ</sequence>
<evidence type="ECO:0000313" key="3">
    <source>
        <dbReference type="Proteomes" id="UP000006073"/>
    </source>
</evidence>
<dbReference type="InterPro" id="IPR025250">
    <property type="entry name" value="DUF4199"/>
</dbReference>
<feature type="transmembrane region" description="Helical" evidence="1">
    <location>
        <begin position="35"/>
        <end position="56"/>
    </location>
</feature>